<organism evidence="2 3">
    <name type="scientific">Jeotgalibacillus proteolyticus</name>
    <dbReference type="NCBI Taxonomy" id="2082395"/>
    <lineage>
        <taxon>Bacteria</taxon>
        <taxon>Bacillati</taxon>
        <taxon>Bacillota</taxon>
        <taxon>Bacilli</taxon>
        <taxon>Bacillales</taxon>
        <taxon>Caryophanaceae</taxon>
        <taxon>Jeotgalibacillus</taxon>
    </lineage>
</organism>
<evidence type="ECO:0000313" key="3">
    <source>
        <dbReference type="Proteomes" id="UP000239047"/>
    </source>
</evidence>
<name>A0A2S5GAW3_9BACL</name>
<reference evidence="2 3" key="1">
    <citation type="submission" date="2018-02" db="EMBL/GenBank/DDBJ databases">
        <title>Jeotgalibacillus proteolyticum sp. nov. a protease producing bacterium isolated from ocean sediments of Laizhou Bay.</title>
        <authorList>
            <person name="Li Y."/>
        </authorList>
    </citation>
    <scope>NUCLEOTIDE SEQUENCE [LARGE SCALE GENOMIC DNA]</scope>
    <source>
        <strain evidence="2 3">22-7</strain>
    </source>
</reference>
<gene>
    <name evidence="2" type="ORF">C4B60_10695</name>
</gene>
<feature type="region of interest" description="Disordered" evidence="1">
    <location>
        <begin position="1"/>
        <end position="67"/>
    </location>
</feature>
<feature type="compositionally biased region" description="Basic and acidic residues" evidence="1">
    <location>
        <begin position="1"/>
        <end position="17"/>
    </location>
</feature>
<sequence length="67" mass="7971">MDVTANEKLKELKRQYRELNPPKVKKKKTKTINKPKQPKLSDRDLRDLMGVDRPTYSRKRGGSYIQR</sequence>
<dbReference type="EMBL" id="PREZ01000004">
    <property type="protein sequence ID" value="PPA70054.1"/>
    <property type="molecule type" value="Genomic_DNA"/>
</dbReference>
<evidence type="ECO:0000313" key="2">
    <source>
        <dbReference type="EMBL" id="PPA70054.1"/>
    </source>
</evidence>
<proteinExistence type="predicted"/>
<protein>
    <submittedName>
        <fullName evidence="2">Uncharacterized protein</fullName>
    </submittedName>
</protein>
<dbReference type="RefSeq" id="WP_104058004.1">
    <property type="nucleotide sequence ID" value="NZ_PREZ01000004.1"/>
</dbReference>
<keyword evidence="3" id="KW-1185">Reference proteome</keyword>
<evidence type="ECO:0000256" key="1">
    <source>
        <dbReference type="SAM" id="MobiDB-lite"/>
    </source>
</evidence>
<dbReference type="AlphaFoldDB" id="A0A2S5GAW3"/>
<accession>A0A2S5GAW3</accession>
<dbReference type="Proteomes" id="UP000239047">
    <property type="component" value="Unassembled WGS sequence"/>
</dbReference>
<feature type="compositionally biased region" description="Basic residues" evidence="1">
    <location>
        <begin position="23"/>
        <end position="37"/>
    </location>
</feature>
<feature type="compositionally biased region" description="Basic and acidic residues" evidence="1">
    <location>
        <begin position="39"/>
        <end position="50"/>
    </location>
</feature>
<comment type="caution">
    <text evidence="2">The sequence shown here is derived from an EMBL/GenBank/DDBJ whole genome shotgun (WGS) entry which is preliminary data.</text>
</comment>